<dbReference type="STRING" id="62708.A0A420IYP8"/>
<gene>
    <name evidence="1" type="ORF">GcM3_053042</name>
</gene>
<keyword evidence="2" id="KW-1185">Reference proteome</keyword>
<comment type="caution">
    <text evidence="1">The sequence shown here is derived from an EMBL/GenBank/DDBJ whole genome shotgun (WGS) entry which is preliminary data.</text>
</comment>
<dbReference type="EMBL" id="MCBQ01005354">
    <property type="protein sequence ID" value="RKF79679.1"/>
    <property type="molecule type" value="Genomic_DNA"/>
</dbReference>
<accession>A0A420IYP8</accession>
<sequence>MHTNIIASSILKRKGVYLDSRINKLMRDNKCFAHLFEHGGHFLLTRGKLTRTAMHLTSSGTPDWHRHLAHPGSYALKHIKSSCDGVNEVLNNIKNSADCEICALSKSHQQISRQPRSIEPKPYHTVHFDLTELSTGFNHDRWLAHFTCKYTQMSHGFTLSSRSKIPSVFNSFIAYVRVQFQAQV</sequence>
<evidence type="ECO:0000313" key="1">
    <source>
        <dbReference type="EMBL" id="RKF79679.1"/>
    </source>
</evidence>
<evidence type="ECO:0000313" key="2">
    <source>
        <dbReference type="Proteomes" id="UP000283383"/>
    </source>
</evidence>
<protein>
    <submittedName>
        <fullName evidence="1">Uncharacterized protein</fullName>
    </submittedName>
</protein>
<reference evidence="1 2" key="1">
    <citation type="journal article" date="2018" name="BMC Genomics">
        <title>Comparative genome analyses reveal sequence features reflecting distinct modes of host-adaptation between dicot and monocot powdery mildew.</title>
        <authorList>
            <person name="Wu Y."/>
            <person name="Ma X."/>
            <person name="Pan Z."/>
            <person name="Kale S.D."/>
            <person name="Song Y."/>
            <person name="King H."/>
            <person name="Zhang Q."/>
            <person name="Presley C."/>
            <person name="Deng X."/>
            <person name="Wei C.I."/>
            <person name="Xiao S."/>
        </authorList>
    </citation>
    <scope>NUCLEOTIDE SEQUENCE [LARGE SCALE GENOMIC DNA]</scope>
    <source>
        <strain evidence="1">UMSG3</strain>
    </source>
</reference>
<proteinExistence type="predicted"/>
<dbReference type="Proteomes" id="UP000283383">
    <property type="component" value="Unassembled WGS sequence"/>
</dbReference>
<name>A0A420IYP8_9PEZI</name>
<dbReference type="AlphaFoldDB" id="A0A420IYP8"/>
<organism evidence="1 2">
    <name type="scientific">Golovinomyces cichoracearum</name>
    <dbReference type="NCBI Taxonomy" id="62708"/>
    <lineage>
        <taxon>Eukaryota</taxon>
        <taxon>Fungi</taxon>
        <taxon>Dikarya</taxon>
        <taxon>Ascomycota</taxon>
        <taxon>Pezizomycotina</taxon>
        <taxon>Leotiomycetes</taxon>
        <taxon>Erysiphales</taxon>
        <taxon>Erysiphaceae</taxon>
        <taxon>Golovinomyces</taxon>
    </lineage>
</organism>